<dbReference type="GO" id="GO:0008330">
    <property type="term" value="F:protein tyrosine/threonine phosphatase activity"/>
    <property type="evidence" value="ECO:0007669"/>
    <property type="project" value="TreeGrafter"/>
</dbReference>
<organism evidence="8">
    <name type="scientific">Iconisemion striatum</name>
    <dbReference type="NCBI Taxonomy" id="60296"/>
    <lineage>
        <taxon>Eukaryota</taxon>
        <taxon>Metazoa</taxon>
        <taxon>Chordata</taxon>
        <taxon>Craniata</taxon>
        <taxon>Vertebrata</taxon>
        <taxon>Euteleostomi</taxon>
        <taxon>Actinopterygii</taxon>
        <taxon>Neopterygii</taxon>
        <taxon>Teleostei</taxon>
        <taxon>Neoteleostei</taxon>
        <taxon>Acanthomorphata</taxon>
        <taxon>Ovalentaria</taxon>
        <taxon>Atherinomorphae</taxon>
        <taxon>Cyprinodontiformes</taxon>
        <taxon>Nothobranchiidae</taxon>
        <taxon>Iconisemion</taxon>
    </lineage>
</organism>
<dbReference type="InterPro" id="IPR000387">
    <property type="entry name" value="Tyr_Pase_dom"/>
</dbReference>
<keyword evidence="2" id="KW-0378">Hydrolase</keyword>
<evidence type="ECO:0000256" key="3">
    <source>
        <dbReference type="ARBA" id="ARBA00022912"/>
    </source>
</evidence>
<keyword evidence="3" id="KW-0904">Protein phosphatase</keyword>
<dbReference type="Gene3D" id="3.40.250.10">
    <property type="entry name" value="Rhodanese-like domain"/>
    <property type="match status" value="1"/>
</dbReference>
<dbReference type="PROSITE" id="PS00383">
    <property type="entry name" value="TYR_PHOSPHATASE_1"/>
    <property type="match status" value="1"/>
</dbReference>
<evidence type="ECO:0000313" key="8">
    <source>
        <dbReference type="EMBL" id="SBP16379.1"/>
    </source>
</evidence>
<dbReference type="CDD" id="cd14568">
    <property type="entry name" value="DSP_MKP_classIII"/>
    <property type="match status" value="1"/>
</dbReference>
<dbReference type="EMBL" id="HADX01012743">
    <property type="protein sequence ID" value="SBP34975.1"/>
    <property type="molecule type" value="Transcribed_RNA"/>
</dbReference>
<feature type="compositionally biased region" description="Basic and acidic residues" evidence="4">
    <location>
        <begin position="433"/>
        <end position="444"/>
    </location>
</feature>
<dbReference type="PROSITE" id="PS50206">
    <property type="entry name" value="RHODANESE_3"/>
    <property type="match status" value="1"/>
</dbReference>
<dbReference type="GO" id="GO:0017017">
    <property type="term" value="F:MAP kinase tyrosine/serine/threonine phosphatase activity"/>
    <property type="evidence" value="ECO:0007669"/>
    <property type="project" value="InterPro"/>
</dbReference>
<evidence type="ECO:0000259" key="7">
    <source>
        <dbReference type="PROSITE" id="PS50206"/>
    </source>
</evidence>
<dbReference type="FunFam" id="3.40.250.10:FF:000016">
    <property type="entry name" value="Dual specificity phosphatase 16 (Predicted)"/>
    <property type="match status" value="1"/>
</dbReference>
<evidence type="ECO:0000256" key="1">
    <source>
        <dbReference type="ARBA" id="ARBA00008601"/>
    </source>
</evidence>
<dbReference type="PRINTS" id="PR01764">
    <property type="entry name" value="MAPKPHPHTASE"/>
</dbReference>
<accession>A0A1A7XEX1</accession>
<dbReference type="Gene3D" id="3.90.190.10">
    <property type="entry name" value="Protein tyrosine phosphatase superfamily"/>
    <property type="match status" value="1"/>
</dbReference>
<reference evidence="8" key="1">
    <citation type="submission" date="2016-05" db="EMBL/GenBank/DDBJ databases">
        <authorList>
            <person name="Lavstsen T."/>
            <person name="Jespersen J.S."/>
        </authorList>
    </citation>
    <scope>NUCLEOTIDE SEQUENCE</scope>
    <source>
        <tissue evidence="8">Brain</tissue>
    </source>
</reference>
<comment type="similarity">
    <text evidence="1">Belongs to the protein-tyrosine phosphatase family. Non-receptor class dual specificity subfamily.</text>
</comment>
<evidence type="ECO:0000259" key="5">
    <source>
        <dbReference type="PROSITE" id="PS50054"/>
    </source>
</evidence>
<feature type="compositionally biased region" description="Pro residues" evidence="4">
    <location>
        <begin position="448"/>
        <end position="457"/>
    </location>
</feature>
<dbReference type="Pfam" id="PF00581">
    <property type="entry name" value="Rhodanese"/>
    <property type="match status" value="1"/>
</dbReference>
<dbReference type="PANTHER" id="PTHR10159:SF343">
    <property type="entry name" value="DUAL SPECIFICITY PROTEIN PHOSPHATASE 16"/>
    <property type="match status" value="1"/>
</dbReference>
<dbReference type="CDD" id="cd01446">
    <property type="entry name" value="DSP_MapKP"/>
    <property type="match status" value="1"/>
</dbReference>
<protein>
    <submittedName>
        <fullName evidence="8">Dual specificity phosphatase 16</fullName>
    </submittedName>
</protein>
<name>A0A1A7XEX1_9TELE</name>
<dbReference type="GO" id="GO:0005737">
    <property type="term" value="C:cytoplasm"/>
    <property type="evidence" value="ECO:0007669"/>
    <property type="project" value="TreeGrafter"/>
</dbReference>
<evidence type="ECO:0000256" key="2">
    <source>
        <dbReference type="ARBA" id="ARBA00022801"/>
    </source>
</evidence>
<dbReference type="SUPFAM" id="SSF52821">
    <property type="entry name" value="Rhodanese/Cell cycle control phosphatase"/>
    <property type="match status" value="1"/>
</dbReference>
<dbReference type="SMART" id="SM00195">
    <property type="entry name" value="DSPc"/>
    <property type="match status" value="1"/>
</dbReference>
<feature type="compositionally biased region" description="Basic and acidic residues" evidence="4">
    <location>
        <begin position="557"/>
        <end position="577"/>
    </location>
</feature>
<dbReference type="GO" id="GO:0043409">
    <property type="term" value="P:negative regulation of MAPK cascade"/>
    <property type="evidence" value="ECO:0007669"/>
    <property type="project" value="TreeGrafter"/>
</dbReference>
<dbReference type="InterPro" id="IPR020422">
    <property type="entry name" value="TYR_PHOSPHATASE_DUAL_dom"/>
</dbReference>
<dbReference type="PANTHER" id="PTHR10159">
    <property type="entry name" value="DUAL SPECIFICITY PROTEIN PHOSPHATASE"/>
    <property type="match status" value="1"/>
</dbReference>
<dbReference type="InterPro" id="IPR029021">
    <property type="entry name" value="Prot-tyrosine_phosphatase-like"/>
</dbReference>
<dbReference type="Pfam" id="PF00782">
    <property type="entry name" value="DSPc"/>
    <property type="match status" value="1"/>
</dbReference>
<gene>
    <name evidence="8" type="primary">DUSP16</name>
</gene>
<dbReference type="GO" id="GO:0033550">
    <property type="term" value="F:MAP kinase tyrosine phosphatase activity"/>
    <property type="evidence" value="ECO:0007669"/>
    <property type="project" value="TreeGrafter"/>
</dbReference>
<sequence length="619" mass="68006">MPRPSLVRPIRSEALVTLLEGELDRVVLIDSRSFVDYNTSHILEAVNVNCSKLMKRRLQQDKVQIAELLQHSAKKKLELQTNQEVVVYDQNSSDPALLAADSFLNVLLVKLERSFSSVLLLSGGFSEFFLLFPGLCEGKSTLVPSCVSQPCLPITNVGPTRILPHLYLGCQRDVLNKDLMQQNDIAYVLNASKTCPKPDFIPDSHFLRVPVNDSFCEKILPWLDRSVEFIEMAKASDTRVLVHCLAGISRSATIAIAYIMKRMDMSLDEAYRFVKEKRPTISPNFNFLGQLLDFEKNIKSPPGSDDRRTMLSGDVAAHSEGAEPLSCPEFPEEPSVAQLEPLTLPCVLEDTPEELVQLLSGLQLPEGPEDSTRLKRSFSLDIKSYGEPGSSSQCGFGLSGEEFYKTPSFKETSSKACQFSPVEEVSEQSTPEHSPDKEEADRAEPPTSSGPPTPPPATSNCPHPLQRSGSVEENATSFLFGVSQSQLGRSGAALKGWHSDILLGPVTVSASSMAGSWYLSESTQFFSSSTILSGAGSFAPYGCSHGLEAVRRRGRQRSGDRGDSRRSWHEESSFEKQLKRRSCQMEFGDGLTGSRSREDMVKGTSPSSFSGSVEVIQVS</sequence>
<feature type="domain" description="Tyrosine-protein phosphatase" evidence="5">
    <location>
        <begin position="158"/>
        <end position="300"/>
    </location>
</feature>
<evidence type="ECO:0000256" key="4">
    <source>
        <dbReference type="SAM" id="MobiDB-lite"/>
    </source>
</evidence>
<evidence type="ECO:0000259" key="6">
    <source>
        <dbReference type="PROSITE" id="PS50056"/>
    </source>
</evidence>
<proteinExistence type="inferred from homology"/>
<feature type="region of interest" description="Disordered" evidence="4">
    <location>
        <begin position="419"/>
        <end position="470"/>
    </location>
</feature>
<reference evidence="8" key="2">
    <citation type="submission" date="2016-06" db="EMBL/GenBank/DDBJ databases">
        <title>The genome of a short-lived fish provides insights into sex chromosome evolution and the genetic control of aging.</title>
        <authorList>
            <person name="Reichwald K."/>
            <person name="Felder M."/>
            <person name="Petzold A."/>
            <person name="Koch P."/>
            <person name="Groth M."/>
            <person name="Platzer M."/>
        </authorList>
    </citation>
    <scope>NUCLEOTIDE SEQUENCE</scope>
    <source>
        <tissue evidence="8">Brain</tissue>
    </source>
</reference>
<dbReference type="PROSITE" id="PS50056">
    <property type="entry name" value="TYR_PHOSPHATASE_2"/>
    <property type="match status" value="1"/>
</dbReference>
<feature type="domain" description="Tyrosine specific protein phosphatases" evidence="6">
    <location>
        <begin position="224"/>
        <end position="281"/>
    </location>
</feature>
<dbReference type="SMART" id="SM00450">
    <property type="entry name" value="RHOD"/>
    <property type="match status" value="1"/>
</dbReference>
<dbReference type="InterPro" id="IPR016130">
    <property type="entry name" value="Tyr_Pase_AS"/>
</dbReference>
<dbReference type="PROSITE" id="PS50054">
    <property type="entry name" value="TYR_PHOSPHATASE_DUAL"/>
    <property type="match status" value="1"/>
</dbReference>
<dbReference type="InterPro" id="IPR008343">
    <property type="entry name" value="MKP"/>
</dbReference>
<dbReference type="SUPFAM" id="SSF52799">
    <property type="entry name" value="(Phosphotyrosine protein) phosphatases II"/>
    <property type="match status" value="1"/>
</dbReference>
<dbReference type="InterPro" id="IPR000340">
    <property type="entry name" value="Dual-sp_phosphatase_cat-dom"/>
</dbReference>
<dbReference type="EMBL" id="HADW01014979">
    <property type="protein sequence ID" value="SBP16379.1"/>
    <property type="molecule type" value="Transcribed_RNA"/>
</dbReference>
<feature type="region of interest" description="Disordered" evidence="4">
    <location>
        <begin position="552"/>
        <end position="619"/>
    </location>
</feature>
<dbReference type="InterPro" id="IPR036873">
    <property type="entry name" value="Rhodanese-like_dom_sf"/>
</dbReference>
<dbReference type="GO" id="GO:0005634">
    <property type="term" value="C:nucleus"/>
    <property type="evidence" value="ECO:0007669"/>
    <property type="project" value="TreeGrafter"/>
</dbReference>
<dbReference type="FunFam" id="3.90.190.10:FF:000050">
    <property type="entry name" value="Dual specificity phosphatase 16 (Predicted)"/>
    <property type="match status" value="1"/>
</dbReference>
<feature type="domain" description="Rhodanese" evidence="7">
    <location>
        <begin position="22"/>
        <end position="137"/>
    </location>
</feature>
<dbReference type="AlphaFoldDB" id="A0A1A7XEX1"/>
<dbReference type="InterPro" id="IPR001763">
    <property type="entry name" value="Rhodanese-like_dom"/>
</dbReference>